<dbReference type="GO" id="GO:0005811">
    <property type="term" value="C:lipid droplet"/>
    <property type="evidence" value="ECO:0007669"/>
    <property type="project" value="TreeGrafter"/>
</dbReference>
<dbReference type="InterPro" id="IPR002347">
    <property type="entry name" value="SDR_fam"/>
</dbReference>
<dbReference type="PANTHER" id="PTHR24322">
    <property type="entry name" value="PKSB"/>
    <property type="match status" value="1"/>
</dbReference>
<dbReference type="PRINTS" id="PR00081">
    <property type="entry name" value="GDHRDH"/>
</dbReference>
<organism evidence="1 2">
    <name type="scientific">Diploscapter pachys</name>
    <dbReference type="NCBI Taxonomy" id="2018661"/>
    <lineage>
        <taxon>Eukaryota</taxon>
        <taxon>Metazoa</taxon>
        <taxon>Ecdysozoa</taxon>
        <taxon>Nematoda</taxon>
        <taxon>Chromadorea</taxon>
        <taxon>Rhabditida</taxon>
        <taxon>Rhabditina</taxon>
        <taxon>Rhabditomorpha</taxon>
        <taxon>Rhabditoidea</taxon>
        <taxon>Rhabditidae</taxon>
        <taxon>Diploscapter</taxon>
    </lineage>
</organism>
<sequence length="74" mass="7829">MLESNNGHLVTIASMAGQIGVARMVDYCASKFGAVGFHESITGEIVRLGKTGVNTTLVCPYYMSTGMISGVRTK</sequence>
<dbReference type="Gene3D" id="3.40.50.720">
    <property type="entry name" value="NAD(P)-binding Rossmann-like Domain"/>
    <property type="match status" value="1"/>
</dbReference>
<keyword evidence="2" id="KW-1185">Reference proteome</keyword>
<accession>A0A2A2KK27</accession>
<dbReference type="AlphaFoldDB" id="A0A2A2KK27"/>
<dbReference type="InterPro" id="IPR036291">
    <property type="entry name" value="NAD(P)-bd_dom_sf"/>
</dbReference>
<name>A0A2A2KK27_9BILA</name>
<comment type="caution">
    <text evidence="1">The sequence shown here is derived from an EMBL/GenBank/DDBJ whole genome shotgun (WGS) entry which is preliminary data.</text>
</comment>
<dbReference type="Proteomes" id="UP000218231">
    <property type="component" value="Unassembled WGS sequence"/>
</dbReference>
<evidence type="ECO:0000313" key="1">
    <source>
        <dbReference type="EMBL" id="PAV74295.1"/>
    </source>
</evidence>
<gene>
    <name evidence="1" type="ORF">WR25_24835</name>
</gene>
<protein>
    <submittedName>
        <fullName evidence="1">Uncharacterized protein</fullName>
    </submittedName>
</protein>
<dbReference type="EMBL" id="LIAE01008362">
    <property type="protein sequence ID" value="PAV74295.1"/>
    <property type="molecule type" value="Genomic_DNA"/>
</dbReference>
<reference evidence="1 2" key="1">
    <citation type="journal article" date="2017" name="Curr. Biol.">
        <title>Genome architecture and evolution of a unichromosomal asexual nematode.</title>
        <authorList>
            <person name="Fradin H."/>
            <person name="Zegar C."/>
            <person name="Gutwein M."/>
            <person name="Lucas J."/>
            <person name="Kovtun M."/>
            <person name="Corcoran D."/>
            <person name="Baugh L.R."/>
            <person name="Kiontke K."/>
            <person name="Gunsalus K."/>
            <person name="Fitch D.H."/>
            <person name="Piano F."/>
        </authorList>
    </citation>
    <scope>NUCLEOTIDE SEQUENCE [LARGE SCALE GENOMIC DNA]</scope>
    <source>
        <strain evidence="1">PF1309</strain>
    </source>
</reference>
<evidence type="ECO:0000313" key="2">
    <source>
        <dbReference type="Proteomes" id="UP000218231"/>
    </source>
</evidence>
<dbReference type="GO" id="GO:0016616">
    <property type="term" value="F:oxidoreductase activity, acting on the CH-OH group of donors, NAD or NADP as acceptor"/>
    <property type="evidence" value="ECO:0007669"/>
    <property type="project" value="TreeGrafter"/>
</dbReference>
<proteinExistence type="predicted"/>
<dbReference type="SUPFAM" id="SSF51735">
    <property type="entry name" value="NAD(P)-binding Rossmann-fold domains"/>
    <property type="match status" value="1"/>
</dbReference>
<dbReference type="OrthoDB" id="10253736at2759"/>
<dbReference type="STRING" id="2018661.A0A2A2KK27"/>
<dbReference type="PANTHER" id="PTHR24322:SF742">
    <property type="entry name" value="PROTEIN DHS-3"/>
    <property type="match status" value="1"/>
</dbReference>
<dbReference type="Pfam" id="PF00106">
    <property type="entry name" value="adh_short"/>
    <property type="match status" value="1"/>
</dbReference>